<dbReference type="InterPro" id="IPR014709">
    <property type="entry name" value="Glutathione_synthase_C_euk"/>
</dbReference>
<dbReference type="EC" id="6.3.2.3" evidence="9"/>
<dbReference type="SUPFAM" id="SSF52440">
    <property type="entry name" value="PreATP-grasp domain"/>
    <property type="match status" value="1"/>
</dbReference>
<dbReference type="InterPro" id="IPR014049">
    <property type="entry name" value="Glutathione_synthase_N_euk"/>
</dbReference>
<keyword evidence="7 9" id="KW-0067">ATP-binding</keyword>
<evidence type="ECO:0000256" key="2">
    <source>
        <dbReference type="ARBA" id="ARBA00010385"/>
    </source>
</evidence>
<gene>
    <name evidence="11" type="primary">GSH2</name>
    <name evidence="11" type="ORF">SEPCBS119000_005810</name>
</gene>
<dbReference type="InterPro" id="IPR014042">
    <property type="entry name" value="Glutathione_synthase_a-hlx"/>
</dbReference>
<comment type="cofactor">
    <cofactor evidence="9">
        <name>Mg(2+)</name>
        <dbReference type="ChEBI" id="CHEBI:18420"/>
    </cofactor>
    <text evidence="9">Binds 1 Mg(2+) ion per subunit.</text>
</comment>
<reference evidence="11 12" key="1">
    <citation type="submission" date="2024-01" db="EMBL/GenBank/DDBJ databases">
        <authorList>
            <person name="Allen C."/>
            <person name="Tagirdzhanova G."/>
        </authorList>
    </citation>
    <scope>NUCLEOTIDE SEQUENCE [LARGE SCALE GENOMIC DNA]</scope>
    <source>
        <strain evidence="11 12">CBS 119000</strain>
    </source>
</reference>
<dbReference type="Gene3D" id="1.10.1080.10">
    <property type="entry name" value="Glutathione Synthetase, Chain A, domain 3"/>
    <property type="match status" value="1"/>
</dbReference>
<protein>
    <recommendedName>
        <fullName evidence="9">Glutathione synthetase</fullName>
        <shortName evidence="9">GSH-S</shortName>
        <ecNumber evidence="9">6.3.2.3</ecNumber>
    </recommendedName>
</protein>
<evidence type="ECO:0000256" key="8">
    <source>
        <dbReference type="ARBA" id="ARBA00022842"/>
    </source>
</evidence>
<dbReference type="Gene3D" id="3.30.470.20">
    <property type="entry name" value="ATP-grasp fold, B domain"/>
    <property type="match status" value="1"/>
</dbReference>
<sequence>MASADRSDAAYPPAVDDAETDQLVLAIKDWSITNGLAVRPPPAVVSTTQAELASTLAMPVPVTLFPSPFPRSCFAEAQGVQQAYNELYAKISQDESFLSRVVAEVAGGDDFTTRLWAVHERVKAEGYVHKHSLGIFRSDYLVHQETTEAGSSHLQIKQVEFNTIAASFGGLSGQTSGLHKFLAKTAYPLLQDSSKADAAATSAYSLPDNTSGKDIAAGLQAAYEVYNRSETSHNDLPRCIVFLVQDGERNVFDQRHIEYAIDAPVFRVPFSQLLKETSIDASSPRRRLLYRAAFEVAVVYMRAGYGPSDYPDESAWDARYQIERSSAIKCPTVLTQVAGTKKVQQVLATPSEATVSELGRFVADAERQAALRRTFANIYPLDTMSPAGRQAREWAQDPTACRKFVLKPQREGGGNNYYKDKIPTHLQTVPVEHWSSYILMELITPPPVANLILRNGHVERGGVICELGIYGTCIWRNGDETSSGSRILRNEAAGYLLRTKGDQSEEGGVAAGFGCMDSVNLV</sequence>
<evidence type="ECO:0000256" key="9">
    <source>
        <dbReference type="PIRNR" id="PIRNR001558"/>
    </source>
</evidence>
<feature type="domain" description="Glutathione synthase substrate-binding" evidence="10">
    <location>
        <begin position="239"/>
        <end position="338"/>
    </location>
</feature>
<dbReference type="EMBL" id="CAWUON010000120">
    <property type="protein sequence ID" value="CAK7273737.1"/>
    <property type="molecule type" value="Genomic_DNA"/>
</dbReference>
<accession>A0ABP0E3J4</accession>
<evidence type="ECO:0000256" key="6">
    <source>
        <dbReference type="ARBA" id="ARBA00022741"/>
    </source>
</evidence>
<evidence type="ECO:0000256" key="3">
    <source>
        <dbReference type="ARBA" id="ARBA00022598"/>
    </source>
</evidence>
<evidence type="ECO:0000313" key="12">
    <source>
        <dbReference type="Proteomes" id="UP001642502"/>
    </source>
</evidence>
<evidence type="ECO:0000256" key="7">
    <source>
        <dbReference type="ARBA" id="ARBA00022840"/>
    </source>
</evidence>
<dbReference type="InterPro" id="IPR005615">
    <property type="entry name" value="Glutathione_synthase"/>
</dbReference>
<keyword evidence="4 9" id="KW-0317">Glutathione biosynthesis</keyword>
<keyword evidence="12" id="KW-1185">Reference proteome</keyword>
<keyword evidence="5 9" id="KW-0479">Metal-binding</keyword>
<keyword evidence="6 9" id="KW-0547">Nucleotide-binding</keyword>
<evidence type="ECO:0000259" key="10">
    <source>
        <dbReference type="Pfam" id="PF03199"/>
    </source>
</evidence>
<keyword evidence="3 9" id="KW-0436">Ligase</keyword>
<comment type="pathway">
    <text evidence="1 9">Sulfur metabolism; glutathione biosynthesis; glutathione from L-cysteine and L-glutamate: step 2/2.</text>
</comment>
<dbReference type="PANTHER" id="PTHR11130">
    <property type="entry name" value="GLUTATHIONE SYNTHETASE"/>
    <property type="match status" value="1"/>
</dbReference>
<dbReference type="Pfam" id="PF03917">
    <property type="entry name" value="GSH_synth_ATP"/>
    <property type="match status" value="1"/>
</dbReference>
<evidence type="ECO:0000256" key="5">
    <source>
        <dbReference type="ARBA" id="ARBA00022723"/>
    </source>
</evidence>
<dbReference type="GO" id="GO:0004363">
    <property type="term" value="F:glutathione synthase activity"/>
    <property type="evidence" value="ECO:0007669"/>
    <property type="project" value="UniProtKB-EC"/>
</dbReference>
<comment type="catalytic activity">
    <reaction evidence="9">
        <text>gamma-L-glutamyl-L-cysteine + glycine + ATP = glutathione + ADP + phosphate + H(+)</text>
        <dbReference type="Rhea" id="RHEA:13557"/>
        <dbReference type="ChEBI" id="CHEBI:15378"/>
        <dbReference type="ChEBI" id="CHEBI:30616"/>
        <dbReference type="ChEBI" id="CHEBI:43474"/>
        <dbReference type="ChEBI" id="CHEBI:57305"/>
        <dbReference type="ChEBI" id="CHEBI:57925"/>
        <dbReference type="ChEBI" id="CHEBI:58173"/>
        <dbReference type="ChEBI" id="CHEBI:456216"/>
        <dbReference type="EC" id="6.3.2.3"/>
    </reaction>
</comment>
<keyword evidence="8 9" id="KW-0460">Magnesium</keyword>
<dbReference type="InterPro" id="IPR016185">
    <property type="entry name" value="PreATP-grasp_dom_sf"/>
</dbReference>
<dbReference type="PANTHER" id="PTHR11130:SF0">
    <property type="entry name" value="GLUTATHIONE SYNTHETASE"/>
    <property type="match status" value="1"/>
</dbReference>
<dbReference type="Gene3D" id="3.40.50.1760">
    <property type="entry name" value="Glutathione synthase, substrate-binding domain superfamily, eukaryotic"/>
    <property type="match status" value="1"/>
</dbReference>
<dbReference type="PIRSF" id="PIRSF001558">
    <property type="entry name" value="GSHase"/>
    <property type="match status" value="1"/>
</dbReference>
<dbReference type="Gene3D" id="3.30.1490.50">
    <property type="match status" value="1"/>
</dbReference>
<evidence type="ECO:0000256" key="1">
    <source>
        <dbReference type="ARBA" id="ARBA00004965"/>
    </source>
</evidence>
<dbReference type="NCBIfam" id="TIGR01986">
    <property type="entry name" value="glut_syn_euk"/>
    <property type="match status" value="1"/>
</dbReference>
<name>A0ABP0E3J4_9PEZI</name>
<evidence type="ECO:0000256" key="4">
    <source>
        <dbReference type="ARBA" id="ARBA00022684"/>
    </source>
</evidence>
<comment type="similarity">
    <text evidence="2 9">Belongs to the eukaryotic GSH synthase family.</text>
</comment>
<dbReference type="Proteomes" id="UP001642502">
    <property type="component" value="Unassembled WGS sequence"/>
</dbReference>
<organism evidence="11 12">
    <name type="scientific">Sporothrix epigloea</name>
    <dbReference type="NCBI Taxonomy" id="1892477"/>
    <lineage>
        <taxon>Eukaryota</taxon>
        <taxon>Fungi</taxon>
        <taxon>Dikarya</taxon>
        <taxon>Ascomycota</taxon>
        <taxon>Pezizomycotina</taxon>
        <taxon>Sordariomycetes</taxon>
        <taxon>Sordariomycetidae</taxon>
        <taxon>Ophiostomatales</taxon>
        <taxon>Ophiostomataceae</taxon>
        <taxon>Sporothrix</taxon>
    </lineage>
</organism>
<evidence type="ECO:0000313" key="11">
    <source>
        <dbReference type="EMBL" id="CAK7273737.1"/>
    </source>
</evidence>
<dbReference type="Gene3D" id="3.30.1490.80">
    <property type="match status" value="1"/>
</dbReference>
<proteinExistence type="inferred from homology"/>
<dbReference type="InterPro" id="IPR037013">
    <property type="entry name" value="GSH-S_sub-bd_sf"/>
</dbReference>
<dbReference type="Pfam" id="PF03199">
    <property type="entry name" value="GSH_synthase"/>
    <property type="match status" value="1"/>
</dbReference>
<dbReference type="SUPFAM" id="SSF56059">
    <property type="entry name" value="Glutathione synthetase ATP-binding domain-like"/>
    <property type="match status" value="1"/>
</dbReference>
<dbReference type="InterPro" id="IPR004887">
    <property type="entry name" value="GSH_synth_subst-bd"/>
</dbReference>
<comment type="caution">
    <text evidence="11">The sequence shown here is derived from an EMBL/GenBank/DDBJ whole genome shotgun (WGS) entry which is preliminary data.</text>
</comment>